<dbReference type="STRING" id="933852.A0A0C3ATQ4"/>
<protein>
    <recommendedName>
        <fullName evidence="3">Thioester reductase (TE) domain-containing protein</fullName>
    </recommendedName>
</protein>
<dbReference type="OrthoDB" id="16464at2759"/>
<dbReference type="InterPro" id="IPR050177">
    <property type="entry name" value="Lipid_A_modif_metabolic_enz"/>
</dbReference>
<dbReference type="PANTHER" id="PTHR43245:SF11">
    <property type="entry name" value="LD23561P"/>
    <property type="match status" value="1"/>
</dbReference>
<sequence>MPTARPRTPASVWTLPLWWGGHRGLLVCRLFITCLLPDLTDLRYSPKTLAAPSSRTVISDQMVARPNVLVFGGLDFLLSSLIPQLVPPLPAEALVSHIRIIDKYLVDPPTTLISKELLGLLRGRSDIIEYRQGNLTNPDVVSKSFMDPAPNGLPYSHIIDLTGDSMPGRPPEIYVQTTLNVSLLIARASAAQLSRIPGSIKAHIRSTGPFYKHPDPKKRYKEDDPEGWKPRDMRAVWWHETLRAIGSIPGLPLVILRSSLLYGETYTRFETLVFILLGLVYKHMDEDMKLLWSPDLPKNCINIYDLAGAIWKVAEWVSTKTRKEADALAGSPIPPSYDPFVTTSISPDVVLATSGSVVVPVFNMVDEGDTTQARIAEVLSETYGINVEFAELSDEVFSGMTMSDIVEEANRVHLEAWREIVARSNPPLSHAPLSPYMPRGFILEEYAYGVDGERAKKVLGYRHRYPRMNKQAIHDYINWCRREGIWPETDLYTAQ</sequence>
<name>A0A0C3ATQ4_SERVB</name>
<organism evidence="1 2">
    <name type="scientific">Serendipita vermifera MAFF 305830</name>
    <dbReference type="NCBI Taxonomy" id="933852"/>
    <lineage>
        <taxon>Eukaryota</taxon>
        <taxon>Fungi</taxon>
        <taxon>Dikarya</taxon>
        <taxon>Basidiomycota</taxon>
        <taxon>Agaricomycotina</taxon>
        <taxon>Agaricomycetes</taxon>
        <taxon>Sebacinales</taxon>
        <taxon>Serendipitaceae</taxon>
        <taxon>Serendipita</taxon>
    </lineage>
</organism>
<evidence type="ECO:0008006" key="3">
    <source>
        <dbReference type="Google" id="ProtNLM"/>
    </source>
</evidence>
<reference evidence="2" key="2">
    <citation type="submission" date="2015-01" db="EMBL/GenBank/DDBJ databases">
        <title>Evolutionary Origins and Diversification of the Mycorrhizal Mutualists.</title>
        <authorList>
            <consortium name="DOE Joint Genome Institute"/>
            <consortium name="Mycorrhizal Genomics Consortium"/>
            <person name="Kohler A."/>
            <person name="Kuo A."/>
            <person name="Nagy L.G."/>
            <person name="Floudas D."/>
            <person name="Copeland A."/>
            <person name="Barry K.W."/>
            <person name="Cichocki N."/>
            <person name="Veneault-Fourrey C."/>
            <person name="LaButti K."/>
            <person name="Lindquist E.A."/>
            <person name="Lipzen A."/>
            <person name="Lundell T."/>
            <person name="Morin E."/>
            <person name="Murat C."/>
            <person name="Riley R."/>
            <person name="Ohm R."/>
            <person name="Sun H."/>
            <person name="Tunlid A."/>
            <person name="Henrissat B."/>
            <person name="Grigoriev I.V."/>
            <person name="Hibbett D.S."/>
            <person name="Martin F."/>
        </authorList>
    </citation>
    <scope>NUCLEOTIDE SEQUENCE [LARGE SCALE GENOMIC DNA]</scope>
    <source>
        <strain evidence="2">MAFF 305830</strain>
    </source>
</reference>
<evidence type="ECO:0000313" key="2">
    <source>
        <dbReference type="Proteomes" id="UP000054097"/>
    </source>
</evidence>
<accession>A0A0C3ATQ4</accession>
<dbReference type="PANTHER" id="PTHR43245">
    <property type="entry name" value="BIFUNCTIONAL POLYMYXIN RESISTANCE PROTEIN ARNA"/>
    <property type="match status" value="1"/>
</dbReference>
<keyword evidence="2" id="KW-1185">Reference proteome</keyword>
<dbReference type="AlphaFoldDB" id="A0A0C3ATQ4"/>
<gene>
    <name evidence="1" type="ORF">M408DRAFT_332829</name>
</gene>
<dbReference type="EMBL" id="KN824351">
    <property type="protein sequence ID" value="KIM22636.1"/>
    <property type="molecule type" value="Genomic_DNA"/>
</dbReference>
<proteinExistence type="predicted"/>
<reference evidence="1 2" key="1">
    <citation type="submission" date="2014-04" db="EMBL/GenBank/DDBJ databases">
        <authorList>
            <consortium name="DOE Joint Genome Institute"/>
            <person name="Kuo A."/>
            <person name="Zuccaro A."/>
            <person name="Kohler A."/>
            <person name="Nagy L.G."/>
            <person name="Floudas D."/>
            <person name="Copeland A."/>
            <person name="Barry K.W."/>
            <person name="Cichocki N."/>
            <person name="Veneault-Fourrey C."/>
            <person name="LaButti K."/>
            <person name="Lindquist E.A."/>
            <person name="Lipzen A."/>
            <person name="Lundell T."/>
            <person name="Morin E."/>
            <person name="Murat C."/>
            <person name="Sun H."/>
            <person name="Tunlid A."/>
            <person name="Henrissat B."/>
            <person name="Grigoriev I.V."/>
            <person name="Hibbett D.S."/>
            <person name="Martin F."/>
            <person name="Nordberg H.P."/>
            <person name="Cantor M.N."/>
            <person name="Hua S.X."/>
        </authorList>
    </citation>
    <scope>NUCLEOTIDE SEQUENCE [LARGE SCALE GENOMIC DNA]</scope>
    <source>
        <strain evidence="1 2">MAFF 305830</strain>
    </source>
</reference>
<evidence type="ECO:0000313" key="1">
    <source>
        <dbReference type="EMBL" id="KIM22636.1"/>
    </source>
</evidence>
<dbReference type="InterPro" id="IPR036291">
    <property type="entry name" value="NAD(P)-bd_dom_sf"/>
</dbReference>
<dbReference type="HOGENOM" id="CLU_045030_0_0_1"/>
<dbReference type="Proteomes" id="UP000054097">
    <property type="component" value="Unassembled WGS sequence"/>
</dbReference>
<dbReference type="Gene3D" id="3.40.50.720">
    <property type="entry name" value="NAD(P)-binding Rossmann-like Domain"/>
    <property type="match status" value="1"/>
</dbReference>
<dbReference type="SUPFAM" id="SSF51735">
    <property type="entry name" value="NAD(P)-binding Rossmann-fold domains"/>
    <property type="match status" value="1"/>
</dbReference>